<reference evidence="2 3" key="1">
    <citation type="submission" date="2021-03" db="EMBL/GenBank/DDBJ databases">
        <title>Sequencing the genomes of 1000 actinobacteria strains.</title>
        <authorList>
            <person name="Klenk H.-P."/>
        </authorList>
    </citation>
    <scope>NUCLEOTIDE SEQUENCE [LARGE SCALE GENOMIC DNA]</scope>
    <source>
        <strain evidence="2 3">DSM 46670</strain>
    </source>
</reference>
<name>A0ABS4TEB5_9PSEU</name>
<feature type="transmembrane region" description="Helical" evidence="1">
    <location>
        <begin position="150"/>
        <end position="169"/>
    </location>
</feature>
<evidence type="ECO:0000256" key="1">
    <source>
        <dbReference type="SAM" id="Phobius"/>
    </source>
</evidence>
<evidence type="ECO:0000313" key="3">
    <source>
        <dbReference type="Proteomes" id="UP001519332"/>
    </source>
</evidence>
<feature type="transmembrane region" description="Helical" evidence="1">
    <location>
        <begin position="249"/>
        <end position="270"/>
    </location>
</feature>
<feature type="transmembrane region" description="Helical" evidence="1">
    <location>
        <begin position="217"/>
        <end position="237"/>
    </location>
</feature>
<dbReference type="Proteomes" id="UP001519332">
    <property type="component" value="Unassembled WGS sequence"/>
</dbReference>
<proteinExistence type="predicted"/>
<dbReference type="EMBL" id="JAGINW010000001">
    <property type="protein sequence ID" value="MBP2322756.1"/>
    <property type="molecule type" value="Genomic_DNA"/>
</dbReference>
<feature type="transmembrane region" description="Helical" evidence="1">
    <location>
        <begin position="12"/>
        <end position="34"/>
    </location>
</feature>
<keyword evidence="1" id="KW-0472">Membrane</keyword>
<dbReference type="RefSeq" id="WP_209638422.1">
    <property type="nucleotide sequence ID" value="NZ_JAGINW010000001.1"/>
</dbReference>
<feature type="transmembrane region" description="Helical" evidence="1">
    <location>
        <begin position="76"/>
        <end position="95"/>
    </location>
</feature>
<comment type="caution">
    <text evidence="2">The sequence shown here is derived from an EMBL/GenBank/DDBJ whole genome shotgun (WGS) entry which is preliminary data.</text>
</comment>
<gene>
    <name evidence="2" type="ORF">JOF56_003141</name>
</gene>
<organism evidence="2 3">
    <name type="scientific">Kibdelosporangium banguiense</name>
    <dbReference type="NCBI Taxonomy" id="1365924"/>
    <lineage>
        <taxon>Bacteria</taxon>
        <taxon>Bacillati</taxon>
        <taxon>Actinomycetota</taxon>
        <taxon>Actinomycetes</taxon>
        <taxon>Pseudonocardiales</taxon>
        <taxon>Pseudonocardiaceae</taxon>
        <taxon>Kibdelosporangium</taxon>
    </lineage>
</organism>
<keyword evidence="1" id="KW-0812">Transmembrane</keyword>
<sequence>MALKQELRTWHRPLLVLTALMAATLLLSVGGLLFDDRVLRGEPLWLKPFKFSVSIGVYALTLAWLISLLGKGRKVVWWMGTISAAMLILEMIALVTQVFRVQPSHFNNAPGFDSLVFRMMGVAIVVMWLSNLVVALIVLRQRFVGAPMLWAIRFGLVLALIGMAVAFMMPQPTPEQLELLRNDVQPALIGGHSVGVPDGGPGMPITHWSTTGGDLRIPHFVGIHAMQALPLLAFFFGRRFGGRSELTRTRLIFVATFAYAGLLALTIWQALRGQPLIHPDGLTLGVFGLLVAMTAVLTTSVLRTKEKTLV</sequence>
<feature type="transmembrane region" description="Helical" evidence="1">
    <location>
        <begin position="282"/>
        <end position="302"/>
    </location>
</feature>
<feature type="transmembrane region" description="Helical" evidence="1">
    <location>
        <begin position="49"/>
        <end position="69"/>
    </location>
</feature>
<accession>A0ABS4TEB5</accession>
<protein>
    <submittedName>
        <fullName evidence="2">Uncharacterized protein</fullName>
    </submittedName>
</protein>
<evidence type="ECO:0000313" key="2">
    <source>
        <dbReference type="EMBL" id="MBP2322756.1"/>
    </source>
</evidence>
<keyword evidence="1" id="KW-1133">Transmembrane helix</keyword>
<feature type="transmembrane region" description="Helical" evidence="1">
    <location>
        <begin position="115"/>
        <end position="138"/>
    </location>
</feature>
<keyword evidence="3" id="KW-1185">Reference proteome</keyword>